<dbReference type="Gene3D" id="3.30.420.40">
    <property type="match status" value="2"/>
</dbReference>
<dbReference type="EMBL" id="JBFXLT010000052">
    <property type="protein sequence ID" value="KAL2811987.1"/>
    <property type="molecule type" value="Genomic_DNA"/>
</dbReference>
<dbReference type="PANTHER" id="PTHR19375">
    <property type="entry name" value="HEAT SHOCK PROTEIN 70KDA"/>
    <property type="match status" value="1"/>
</dbReference>
<comment type="caution">
    <text evidence="5">The sequence shown here is derived from an EMBL/GenBank/DDBJ whole genome shotgun (WGS) entry which is preliminary data.</text>
</comment>
<feature type="chain" id="PRO_5047090515" evidence="4">
    <location>
        <begin position="35"/>
        <end position="584"/>
    </location>
</feature>
<proteinExistence type="inferred from homology"/>
<evidence type="ECO:0000256" key="3">
    <source>
        <dbReference type="RuleBase" id="RU003322"/>
    </source>
</evidence>
<evidence type="ECO:0000313" key="6">
    <source>
        <dbReference type="Proteomes" id="UP001610334"/>
    </source>
</evidence>
<name>A0ABR4H950_9EURO</name>
<keyword evidence="1 3" id="KW-0547">Nucleotide-binding</keyword>
<keyword evidence="6" id="KW-1185">Reference proteome</keyword>
<dbReference type="SUPFAM" id="SSF53067">
    <property type="entry name" value="Actin-like ATPase domain"/>
    <property type="match status" value="2"/>
</dbReference>
<evidence type="ECO:0000313" key="5">
    <source>
        <dbReference type="EMBL" id="KAL2811987.1"/>
    </source>
</evidence>
<gene>
    <name evidence="5" type="ORF">BJX63DRAFT_397835</name>
</gene>
<evidence type="ECO:0000256" key="2">
    <source>
        <dbReference type="ARBA" id="ARBA00022840"/>
    </source>
</evidence>
<organism evidence="5 6">
    <name type="scientific">Aspergillus granulosus</name>
    <dbReference type="NCBI Taxonomy" id="176169"/>
    <lineage>
        <taxon>Eukaryota</taxon>
        <taxon>Fungi</taxon>
        <taxon>Dikarya</taxon>
        <taxon>Ascomycota</taxon>
        <taxon>Pezizomycotina</taxon>
        <taxon>Eurotiomycetes</taxon>
        <taxon>Eurotiomycetidae</taxon>
        <taxon>Eurotiales</taxon>
        <taxon>Aspergillaceae</taxon>
        <taxon>Aspergillus</taxon>
        <taxon>Aspergillus subgen. Nidulantes</taxon>
    </lineage>
</organism>
<reference evidence="5 6" key="1">
    <citation type="submission" date="2024-07" db="EMBL/GenBank/DDBJ databases">
        <title>Section-level genome sequencing and comparative genomics of Aspergillus sections Usti and Cavernicolus.</title>
        <authorList>
            <consortium name="Lawrence Berkeley National Laboratory"/>
            <person name="Nybo J.L."/>
            <person name="Vesth T.C."/>
            <person name="Theobald S."/>
            <person name="Frisvad J.C."/>
            <person name="Larsen T.O."/>
            <person name="Kjaerboelling I."/>
            <person name="Rothschild-Mancinelli K."/>
            <person name="Lyhne E.K."/>
            <person name="Kogle M.E."/>
            <person name="Barry K."/>
            <person name="Clum A."/>
            <person name="Na H."/>
            <person name="Ledsgaard L."/>
            <person name="Lin J."/>
            <person name="Lipzen A."/>
            <person name="Kuo A."/>
            <person name="Riley R."/>
            <person name="Mondo S."/>
            <person name="Labutti K."/>
            <person name="Haridas S."/>
            <person name="Pangalinan J."/>
            <person name="Salamov A.A."/>
            <person name="Simmons B.A."/>
            <person name="Magnuson J.K."/>
            <person name="Chen J."/>
            <person name="Drula E."/>
            <person name="Henrissat B."/>
            <person name="Wiebenga A."/>
            <person name="Lubbers R.J."/>
            <person name="Gomes A.C."/>
            <person name="Makela M.R."/>
            <person name="Stajich J."/>
            <person name="Grigoriev I.V."/>
            <person name="Mortensen U.H."/>
            <person name="De Vries R.P."/>
            <person name="Baker S.E."/>
            <person name="Andersen M.R."/>
        </authorList>
    </citation>
    <scope>NUCLEOTIDE SEQUENCE [LARGE SCALE GENOMIC DNA]</scope>
    <source>
        <strain evidence="5 6">CBS 588.65</strain>
    </source>
</reference>
<dbReference type="Proteomes" id="UP001610334">
    <property type="component" value="Unassembled WGS sequence"/>
</dbReference>
<evidence type="ECO:0000256" key="4">
    <source>
        <dbReference type="SAM" id="SignalP"/>
    </source>
</evidence>
<feature type="signal peptide" evidence="4">
    <location>
        <begin position="1"/>
        <end position="34"/>
    </location>
</feature>
<sequence length="584" mass="64930">MRSPRHHGSNRIPKRLPSLLVILFLTILFALGAAACPGNTPETPSEKLIGIHLGRTESSASGIKNGTITIFTRHGNDVTQLPSIVAWADGGLVAGEGARQFLKDSPDLFRPVLEISEKFNASQDESSDGEQATPKPPIAYVHQNNRQAIELTTNATRRTFFPEEIYAPLLTELLRIAESQIGPNITGAIVSLPRGATDADREYIAAAGKLAGLPIIRQMNETTSTLLALGLDEISYEKDRYALMFDMGEEFDLSIVEIDMGAADMIASHKTRLMGGDLDSEAYSQMLMEMLLSDPEDILEIVENIVPYMNQDLITGSLKAVDEVLMNANLSRSDITDLIFSGDFSLYPDVQDEIERYLSNDSEQKLNVANTIMLAEAPVWGAALVASRMMAEEWLPCCCSTYRPPIGIGISGGEVVEVIPSCSELPVRLTESFMASCNEYGMTLVQLYMRDIPYVSYHAMIELGDAYLANTTITDILLAEFDFPTPCRKGEKPPTIEIQMFISRQMELVVKASDRKSGEEVMLTFPDPDFECGRERDVPRNYTTSSGLGRDLEWQYQRNLRMFVGGRRWQKPMLARRDEFTFDL</sequence>
<dbReference type="Pfam" id="PF00012">
    <property type="entry name" value="HSP70"/>
    <property type="match status" value="2"/>
</dbReference>
<evidence type="ECO:0000256" key="1">
    <source>
        <dbReference type="ARBA" id="ARBA00022741"/>
    </source>
</evidence>
<keyword evidence="4" id="KW-0732">Signal</keyword>
<dbReference type="InterPro" id="IPR043129">
    <property type="entry name" value="ATPase_NBD"/>
</dbReference>
<dbReference type="Gene3D" id="2.60.34.10">
    <property type="entry name" value="Substrate Binding Domain Of DNAk, Chain A, domain 1"/>
    <property type="match status" value="1"/>
</dbReference>
<comment type="similarity">
    <text evidence="3">Belongs to the heat shock protein 70 family.</text>
</comment>
<accession>A0ABR4H950</accession>
<dbReference type="InterPro" id="IPR029047">
    <property type="entry name" value="HSP70_peptide-bd_sf"/>
</dbReference>
<keyword evidence="2 3" id="KW-0067">ATP-binding</keyword>
<protein>
    <submittedName>
        <fullName evidence="5">Hsp70 protein-domain-containing protein</fullName>
    </submittedName>
</protein>
<dbReference type="InterPro" id="IPR013126">
    <property type="entry name" value="Hsp_70_fam"/>
</dbReference>